<evidence type="ECO:0000313" key="5">
    <source>
        <dbReference type="EMBL" id="KAF5322060.1"/>
    </source>
</evidence>
<dbReference type="SUPFAM" id="SSF81296">
    <property type="entry name" value="E set domains"/>
    <property type="match status" value="1"/>
</dbReference>
<evidence type="ECO:0000256" key="2">
    <source>
        <dbReference type="SAM" id="SignalP"/>
    </source>
</evidence>
<dbReference type="InterPro" id="IPR013783">
    <property type="entry name" value="Ig-like_fold"/>
</dbReference>
<evidence type="ECO:0000313" key="6">
    <source>
        <dbReference type="Proteomes" id="UP000567179"/>
    </source>
</evidence>
<dbReference type="Pfam" id="PF09118">
    <property type="entry name" value="GO-like_E_set"/>
    <property type="match status" value="1"/>
</dbReference>
<protein>
    <recommendedName>
        <fullName evidence="7">Glyoxal oxidase</fullName>
    </recommendedName>
</protein>
<dbReference type="InterPro" id="IPR037293">
    <property type="entry name" value="Gal_Oxidase_central_sf"/>
</dbReference>
<dbReference type="OrthoDB" id="2019572at2759"/>
<dbReference type="Proteomes" id="UP000567179">
    <property type="component" value="Unassembled WGS sequence"/>
</dbReference>
<evidence type="ECO:0000259" key="4">
    <source>
        <dbReference type="Pfam" id="PF09118"/>
    </source>
</evidence>
<keyword evidence="1 2" id="KW-0732">Signal</keyword>
<comment type="caution">
    <text evidence="5">The sequence shown here is derived from an EMBL/GenBank/DDBJ whole genome shotgun (WGS) entry which is preliminary data.</text>
</comment>
<proteinExistence type="predicted"/>
<reference evidence="5 6" key="1">
    <citation type="journal article" date="2020" name="ISME J.">
        <title>Uncovering the hidden diversity of litter-decomposition mechanisms in mushroom-forming fungi.</title>
        <authorList>
            <person name="Floudas D."/>
            <person name="Bentzer J."/>
            <person name="Ahren D."/>
            <person name="Johansson T."/>
            <person name="Persson P."/>
            <person name="Tunlid A."/>
        </authorList>
    </citation>
    <scope>NUCLEOTIDE SEQUENCE [LARGE SCALE GENOMIC DNA]</scope>
    <source>
        <strain evidence="5 6">CBS 101986</strain>
    </source>
</reference>
<dbReference type="Gene3D" id="2.130.10.80">
    <property type="entry name" value="Galactose oxidase/kelch, beta-propeller"/>
    <property type="match status" value="1"/>
</dbReference>
<dbReference type="InterPro" id="IPR009880">
    <property type="entry name" value="Glyoxal_oxidase_N"/>
</dbReference>
<sequence>MRMLLPVFLFATWDLFVLFAYADILPPPGQPTRVGTIGGFEIVGQSLVSAQQLFLGTQNKVYFIDKVENNPTQIKGHPAWASEWTVDTASQRPMDALTNTFCAGGNVLGNGTWINVGGNQAVTYGGQQASSQDGGGPFDDPDGRQSIRLLNPCDDGKCDWFMSPTESAQRWYPTLETLEDGSIIILGGCIFGGYVNSADQDNPTYEFFPSRGAPVWSSILSSTLPANLFPLTWLLPSGKLLIQSNWKTVLLDYRKNKEKPLDDIPDAVRVYPASAGNLMLPLTPANNYTATILFCGGSDVAPNQWTSPQFIVPTYPASTSCVTLTPDNSGSYVQDDPLPVGRSMANFIALPNGKVLNLNGANLGTAGYGNDSWAIGQSYADSPVLMPIMYDPEAPQGSRWSSAGLTASTVPRMYHSSALLLPDGSVMVSGSNPNADYIKKTKYPTEYRTELFYPSYYNERRPQPKGIMSQLSYGGSYFDINLDADDLFGDNNNVESAKVVIIRPGFSTHAMNMGQRILQLNSTYTAYQSNKTATLHVSQLPPNPAIIAPGPALLFVVVNGVPSIGLQVMLGSGALGKQPILQAAELPAQSLNGDPTATSGSTGQNDNRSAGYSLLMVGPGHRWAGILYGLIPVVFLLLS</sequence>
<keyword evidence="6" id="KW-1185">Reference proteome</keyword>
<dbReference type="InterPro" id="IPR014756">
    <property type="entry name" value="Ig_E-set"/>
</dbReference>
<dbReference type="Pfam" id="PF07250">
    <property type="entry name" value="Glyoxal_oxid_N"/>
    <property type="match status" value="1"/>
</dbReference>
<evidence type="ECO:0008006" key="7">
    <source>
        <dbReference type="Google" id="ProtNLM"/>
    </source>
</evidence>
<name>A0A8H5F362_9AGAR</name>
<dbReference type="AlphaFoldDB" id="A0A8H5F362"/>
<dbReference type="InterPro" id="IPR015202">
    <property type="entry name" value="GO-like_E_set"/>
</dbReference>
<dbReference type="Gene3D" id="2.60.40.10">
    <property type="entry name" value="Immunoglobulins"/>
    <property type="match status" value="1"/>
</dbReference>
<gene>
    <name evidence="5" type="ORF">D9619_001329</name>
</gene>
<organism evidence="5 6">
    <name type="scientific">Psilocybe cf. subviscida</name>
    <dbReference type="NCBI Taxonomy" id="2480587"/>
    <lineage>
        <taxon>Eukaryota</taxon>
        <taxon>Fungi</taxon>
        <taxon>Dikarya</taxon>
        <taxon>Basidiomycota</taxon>
        <taxon>Agaricomycotina</taxon>
        <taxon>Agaricomycetes</taxon>
        <taxon>Agaricomycetidae</taxon>
        <taxon>Agaricales</taxon>
        <taxon>Agaricineae</taxon>
        <taxon>Strophariaceae</taxon>
        <taxon>Psilocybe</taxon>
    </lineage>
</organism>
<dbReference type="PANTHER" id="PTHR32208:SF21">
    <property type="entry name" value="LOW QUALITY PROTEIN: ALDEHYDE OXIDASE GLOX-LIKE"/>
    <property type="match status" value="1"/>
</dbReference>
<dbReference type="CDD" id="cd02851">
    <property type="entry name" value="E_set_GO_C"/>
    <property type="match status" value="1"/>
</dbReference>
<accession>A0A8H5F362</accession>
<evidence type="ECO:0000259" key="3">
    <source>
        <dbReference type="Pfam" id="PF07250"/>
    </source>
</evidence>
<dbReference type="EMBL" id="JAACJJ010000028">
    <property type="protein sequence ID" value="KAF5322060.1"/>
    <property type="molecule type" value="Genomic_DNA"/>
</dbReference>
<dbReference type="SUPFAM" id="SSF50965">
    <property type="entry name" value="Galactose oxidase, central domain"/>
    <property type="match status" value="1"/>
</dbReference>
<dbReference type="InterPro" id="IPR011043">
    <property type="entry name" value="Gal_Oxase/kelch_b-propeller"/>
</dbReference>
<feature type="domain" description="Glyoxal oxidase N-terminal" evidence="3">
    <location>
        <begin position="79"/>
        <end position="456"/>
    </location>
</feature>
<evidence type="ECO:0000256" key="1">
    <source>
        <dbReference type="ARBA" id="ARBA00022729"/>
    </source>
</evidence>
<dbReference type="PANTHER" id="PTHR32208">
    <property type="entry name" value="SECRETED PROTEIN-RELATED"/>
    <property type="match status" value="1"/>
</dbReference>
<feature type="chain" id="PRO_5034363833" description="Glyoxal oxidase" evidence="2">
    <location>
        <begin position="23"/>
        <end position="639"/>
    </location>
</feature>
<feature type="signal peptide" evidence="2">
    <location>
        <begin position="1"/>
        <end position="22"/>
    </location>
</feature>
<feature type="domain" description="Galactose oxidase-like Early set" evidence="4">
    <location>
        <begin position="461"/>
        <end position="569"/>
    </location>
</feature>